<dbReference type="KEGG" id="grs:C7S20_08865"/>
<evidence type="ECO:0000313" key="3">
    <source>
        <dbReference type="EMBL" id="AVR45372.1"/>
    </source>
</evidence>
<accession>A0A2R3Z582</accession>
<organism evidence="3 4">
    <name type="scientific">Christiangramia fulva</name>
    <dbReference type="NCBI Taxonomy" id="2126553"/>
    <lineage>
        <taxon>Bacteria</taxon>
        <taxon>Pseudomonadati</taxon>
        <taxon>Bacteroidota</taxon>
        <taxon>Flavobacteriia</taxon>
        <taxon>Flavobacteriales</taxon>
        <taxon>Flavobacteriaceae</taxon>
        <taxon>Christiangramia</taxon>
    </lineage>
</organism>
<dbReference type="Proteomes" id="UP000241507">
    <property type="component" value="Chromosome"/>
</dbReference>
<feature type="compositionally biased region" description="Polar residues" evidence="1">
    <location>
        <begin position="849"/>
        <end position="858"/>
    </location>
</feature>
<dbReference type="Pfam" id="PF05170">
    <property type="entry name" value="AsmA"/>
    <property type="match status" value="1"/>
</dbReference>
<dbReference type="GO" id="GO:0005886">
    <property type="term" value="C:plasma membrane"/>
    <property type="evidence" value="ECO:0007669"/>
    <property type="project" value="TreeGrafter"/>
</dbReference>
<dbReference type="InterPro" id="IPR007844">
    <property type="entry name" value="AsmA"/>
</dbReference>
<keyword evidence="4" id="KW-1185">Reference proteome</keyword>
<dbReference type="OrthoDB" id="596403at2"/>
<evidence type="ECO:0000259" key="2">
    <source>
        <dbReference type="Pfam" id="PF05170"/>
    </source>
</evidence>
<dbReference type="PANTHER" id="PTHR30441:SF8">
    <property type="entry name" value="DUF748 DOMAIN-CONTAINING PROTEIN"/>
    <property type="match status" value="1"/>
</dbReference>
<sequence length="896" mass="99454">MKKFLKILGIALLTVVILLVAAPFVFETQLKDLLRKSINKNVNAKVEFSDIDLSMFRSFPKATLVIHDLSIINNKPFEGDTLALSDEVVLEMSIKELFKSSDQPKRIDQLKLNNPFINIKVDSLGRNNYDIATKDTTTTSDSTSIFRLDLKHYELNDAHIKYVDQQGKIALNVENLQHQGNGDFSLEKSKLETYSEGLVTLDYDGTNYLNQNKILLDAVFLMDLEQNKYTFLENEARINQLPLTFDGYVDVNENNNELDITFQTPSSDFKNFLAVIPEAYSKNIENVKTEGNFTVNGRIHGIVDETYIPEMDIMIKSKDASFKYPDLPKSVQDISLDIDILNETGLATDTYVNINNVNFRIDQDRFSAQGKLSNITGNTFVNLNVNGTVNLANLSKAYPLDLEQDLNGILTANVQTSFDMNSIEKKQYQNVNSKGTATIRNFSYRSPEIPNEVKVANADLIFNQGTVNVPDLKMSVGKSDIAASGKLENLMGFLFSDQSLKGNFKANSNYFAVSDFKTPNVKEVSTTENDEKKNVPQPSEKDAIKIPSFLDVSMAFNAKKVIYDNMVLNNATGTLVIKDEAVRLENVKTNIFNGSIGLDGIVSTKQEVPTFKMNLDLNQLDISSSFNELDLLQGLAPIAKAIQGKLQSNLSLQGNLDGDLAPILGSLSGQALAQLLTAEVNPAQMQLLAQLDSQLNFIDLSKIDLNNLKTKLTFSNGMVQVDPFDFKIKDITVNVSGSHSFDMSMNYNLKFEVPAKYLGSQVGTALSQLSGETIQNMTVALPVDLTGTFENPKINLNMQQAVNNLTQKIVAQQKQKAENKAIDAINDILKGKRNPNQPFYKTKEDSIKATDSTKTQAPATKKDSVSQEKQIQNAAKNILGGILKNAKKKPDTTKQQ</sequence>
<protein>
    <submittedName>
        <fullName evidence="3">AsmA family protein</fullName>
    </submittedName>
</protein>
<evidence type="ECO:0000313" key="4">
    <source>
        <dbReference type="Proteomes" id="UP000241507"/>
    </source>
</evidence>
<dbReference type="AlphaFoldDB" id="A0A2R3Z582"/>
<name>A0A2R3Z582_9FLAO</name>
<dbReference type="RefSeq" id="WP_107012150.1">
    <property type="nucleotide sequence ID" value="NZ_CP028136.1"/>
</dbReference>
<proteinExistence type="predicted"/>
<dbReference type="InterPro" id="IPR052894">
    <property type="entry name" value="AsmA-related"/>
</dbReference>
<gene>
    <name evidence="3" type="ORF">C7S20_08865</name>
</gene>
<dbReference type="GO" id="GO:0090313">
    <property type="term" value="P:regulation of protein targeting to membrane"/>
    <property type="evidence" value="ECO:0007669"/>
    <property type="project" value="TreeGrafter"/>
</dbReference>
<dbReference type="EMBL" id="CP028136">
    <property type="protein sequence ID" value="AVR45372.1"/>
    <property type="molecule type" value="Genomic_DNA"/>
</dbReference>
<feature type="domain" description="AsmA" evidence="2">
    <location>
        <begin position="1"/>
        <end position="680"/>
    </location>
</feature>
<feature type="region of interest" description="Disordered" evidence="1">
    <location>
        <begin position="832"/>
        <end position="869"/>
    </location>
</feature>
<reference evidence="4" key="1">
    <citation type="submission" date="2018-03" db="EMBL/GenBank/DDBJ databases">
        <title>Gramella fulva sp. nov., isolated from a dry surface of tidal flat.</title>
        <authorList>
            <person name="Hwang S.H."/>
            <person name="Hwang W.M."/>
            <person name="Kang K."/>
            <person name="Ahn T.-Y."/>
        </authorList>
    </citation>
    <scope>NUCLEOTIDE SEQUENCE [LARGE SCALE GENOMIC DNA]</scope>
    <source>
        <strain evidence="4">SH35</strain>
    </source>
</reference>
<dbReference type="PANTHER" id="PTHR30441">
    <property type="entry name" value="DUF748 DOMAIN-CONTAINING PROTEIN"/>
    <property type="match status" value="1"/>
</dbReference>
<evidence type="ECO:0000256" key="1">
    <source>
        <dbReference type="SAM" id="MobiDB-lite"/>
    </source>
</evidence>